<accession>A0ABP8YZS8</accession>
<comment type="caution">
    <text evidence="1">The sequence shown here is derived from an EMBL/GenBank/DDBJ whole genome shotgun (WGS) entry which is preliminary data.</text>
</comment>
<sequence length="87" mass="9150">MRSSSRSAAIYLRAGGIDLGVAPATSDADLVNPSGLRGCMGGWPGALLIAKSAKLAERVERVEARPDRLVDKDATDVVRLMMATHSV</sequence>
<evidence type="ECO:0000313" key="2">
    <source>
        <dbReference type="Proteomes" id="UP001499882"/>
    </source>
</evidence>
<keyword evidence="2" id="KW-1185">Reference proteome</keyword>
<proteinExistence type="predicted"/>
<gene>
    <name evidence="1" type="ORF">GCM10023350_29090</name>
</gene>
<dbReference type="EMBL" id="BAABKN010000016">
    <property type="protein sequence ID" value="GAA4742525.1"/>
    <property type="molecule type" value="Genomic_DNA"/>
</dbReference>
<reference evidence="2" key="1">
    <citation type="journal article" date="2019" name="Int. J. Syst. Evol. Microbiol.">
        <title>The Global Catalogue of Microorganisms (GCM) 10K type strain sequencing project: providing services to taxonomists for standard genome sequencing and annotation.</title>
        <authorList>
            <consortium name="The Broad Institute Genomics Platform"/>
            <consortium name="The Broad Institute Genome Sequencing Center for Infectious Disease"/>
            <person name="Wu L."/>
            <person name="Ma J."/>
        </authorList>
    </citation>
    <scope>NUCLEOTIDE SEQUENCE [LARGE SCALE GENOMIC DNA]</scope>
    <source>
        <strain evidence="2">JCM 18532</strain>
    </source>
</reference>
<organism evidence="1 2">
    <name type="scientific">Nocardioides endophyticus</name>
    <dbReference type="NCBI Taxonomy" id="1353775"/>
    <lineage>
        <taxon>Bacteria</taxon>
        <taxon>Bacillati</taxon>
        <taxon>Actinomycetota</taxon>
        <taxon>Actinomycetes</taxon>
        <taxon>Propionibacteriales</taxon>
        <taxon>Nocardioidaceae</taxon>
        <taxon>Nocardioides</taxon>
    </lineage>
</organism>
<dbReference type="RefSeq" id="WP_345527532.1">
    <property type="nucleotide sequence ID" value="NZ_BAABKN010000016.1"/>
</dbReference>
<dbReference type="Proteomes" id="UP001499882">
    <property type="component" value="Unassembled WGS sequence"/>
</dbReference>
<name>A0ABP8YZS8_9ACTN</name>
<evidence type="ECO:0000313" key="1">
    <source>
        <dbReference type="EMBL" id="GAA4742525.1"/>
    </source>
</evidence>
<protein>
    <submittedName>
        <fullName evidence="1">Uncharacterized protein</fullName>
    </submittedName>
</protein>